<dbReference type="PANTHER" id="PTHR12161:SF60">
    <property type="entry name" value="REGULATOR OF VPS4 ACTIVITY IN THE MVB PATHWAY PROTEIN"/>
    <property type="match status" value="1"/>
</dbReference>
<dbReference type="InterPro" id="IPR005061">
    <property type="entry name" value="Ist1"/>
</dbReference>
<dbReference type="InterPro" id="IPR042277">
    <property type="entry name" value="IST1-like"/>
</dbReference>
<proteinExistence type="inferred from homology"/>
<evidence type="ECO:0000313" key="4">
    <source>
        <dbReference type="RefSeq" id="XP_016438490.1"/>
    </source>
</evidence>
<protein>
    <submittedName>
        <fullName evidence="3 4">Uncharacterized protein</fullName>
    </submittedName>
</protein>
<comment type="similarity">
    <text evidence="1">Belongs to the IST1 family.</text>
</comment>
<dbReference type="Pfam" id="PF03398">
    <property type="entry name" value="Ist1"/>
    <property type="match status" value="1"/>
</dbReference>
<reference key="1">
    <citation type="journal article" date="2014" name="Nat. Commun.">
        <title>The tobacco genome sequence and its comparison with those of tomato and potato.</title>
        <authorList>
            <person name="Sierro N."/>
            <person name="Battey J.N."/>
            <person name="Ouadi S."/>
            <person name="Bakaher N."/>
            <person name="Bovet L."/>
            <person name="Willig A."/>
            <person name="Goepfert S."/>
            <person name="Peitsch M.C."/>
            <person name="Ivanov N.V."/>
        </authorList>
    </citation>
    <scope>NUCLEOTIDE SEQUENCE [LARGE SCALE GENOMIC DNA]</scope>
    <source>
        <strain>cv. TN90</strain>
    </source>
</reference>
<dbReference type="Gene3D" id="1.20.1260.60">
    <property type="entry name" value="Vacuolar protein sorting-associated protein Ist1"/>
    <property type="match status" value="1"/>
</dbReference>
<dbReference type="OrthoDB" id="1223762at2759"/>
<evidence type="ECO:0000313" key="3">
    <source>
        <dbReference type="RefSeq" id="XP_016438489.1"/>
    </source>
</evidence>
<dbReference type="KEGG" id="nta:107764441"/>
<dbReference type="PaxDb" id="4097-A0A1S3XFE4"/>
<dbReference type="GeneID" id="107764441"/>
<dbReference type="RefSeq" id="XP_016438490.1">
    <property type="nucleotide sequence ID" value="XM_016583004.1"/>
</dbReference>
<reference evidence="3 4" key="2">
    <citation type="submission" date="2025-04" db="UniProtKB">
        <authorList>
            <consortium name="RefSeq"/>
        </authorList>
    </citation>
    <scope>IDENTIFICATION</scope>
</reference>
<name>A0A1S3XFE4_TOBAC</name>
<sequence>MGLYIMKNFVVCPDNMKLETKDHKFKLMFTHQTTVDEIHDPHFNMCILKFRTYEQLSNPQEFDNTELFVVIGKIVSYEDVQSIKKQDDNIHVYMNIEIQDYETCPEERREAVKSLIFAAARLADVPELCQLRSVFTEIYENSLVKSKSGCSDFYCKITRNIRYWSAIEDIVNDQKLETRNVSRNCSCIVISIVSFRI</sequence>
<dbReference type="GO" id="GO:0008104">
    <property type="term" value="P:intracellular protein localization"/>
    <property type="evidence" value="ECO:0000318"/>
    <property type="project" value="GO_Central"/>
</dbReference>
<dbReference type="RefSeq" id="XP_016438489.1">
    <property type="nucleotide sequence ID" value="XM_016583003.1"/>
</dbReference>
<dbReference type="AlphaFoldDB" id="A0A1S3XFE4"/>
<evidence type="ECO:0000313" key="2">
    <source>
        <dbReference type="Proteomes" id="UP000790787"/>
    </source>
</evidence>
<dbReference type="PANTHER" id="PTHR12161">
    <property type="entry name" value="IST1 FAMILY MEMBER"/>
    <property type="match status" value="1"/>
</dbReference>
<dbReference type="STRING" id="4097.A0A1S3XFE4"/>
<keyword evidence="2" id="KW-1185">Reference proteome</keyword>
<dbReference type="Proteomes" id="UP000790787">
    <property type="component" value="Chromosome 10"/>
</dbReference>
<accession>A0A1S3XFE4</accession>
<organism evidence="3">
    <name type="scientific">Nicotiana tabacum</name>
    <name type="common">Common tobacco</name>
    <dbReference type="NCBI Taxonomy" id="4097"/>
    <lineage>
        <taxon>Eukaryota</taxon>
        <taxon>Viridiplantae</taxon>
        <taxon>Streptophyta</taxon>
        <taxon>Embryophyta</taxon>
        <taxon>Tracheophyta</taxon>
        <taxon>Spermatophyta</taxon>
        <taxon>Magnoliopsida</taxon>
        <taxon>eudicotyledons</taxon>
        <taxon>Gunneridae</taxon>
        <taxon>Pentapetalae</taxon>
        <taxon>asterids</taxon>
        <taxon>lamiids</taxon>
        <taxon>Solanales</taxon>
        <taxon>Solanaceae</taxon>
        <taxon>Nicotianoideae</taxon>
        <taxon>Nicotianeae</taxon>
        <taxon>Nicotiana</taxon>
    </lineage>
</organism>
<dbReference type="GO" id="GO:0015031">
    <property type="term" value="P:protein transport"/>
    <property type="evidence" value="ECO:0007669"/>
    <property type="project" value="InterPro"/>
</dbReference>
<gene>
    <name evidence="3 4" type="primary">LOC107764441</name>
</gene>
<evidence type="ECO:0000256" key="1">
    <source>
        <dbReference type="ARBA" id="ARBA00005536"/>
    </source>
</evidence>